<evidence type="ECO:0000256" key="1">
    <source>
        <dbReference type="SAM" id="Phobius"/>
    </source>
</evidence>
<evidence type="ECO:0000313" key="2">
    <source>
        <dbReference type="EMBL" id="KGM01895.1"/>
    </source>
</evidence>
<dbReference type="STRING" id="1408250.Q760_16650"/>
<dbReference type="OrthoDB" id="24763at85016"/>
<sequence length="130" mass="13445">MSAALRARVRRLRPARERGAAAVELIGTAAILAVVGSVCVQGLYITQVGPATEKAARDGARAASLGRDVRTAVDRQLPGWAPIESLTTGAAAVPSCGGDCVRVEVRVPIVIPGITTSSFTVARDAELPRD</sequence>
<proteinExistence type="predicted"/>
<keyword evidence="1" id="KW-0812">Transmembrane</keyword>
<dbReference type="AlphaFoldDB" id="A0A0A0B4Z1"/>
<evidence type="ECO:0008006" key="4">
    <source>
        <dbReference type="Google" id="ProtNLM"/>
    </source>
</evidence>
<gene>
    <name evidence="2" type="ORF">Q760_16650</name>
</gene>
<keyword evidence="1" id="KW-0472">Membrane</keyword>
<keyword evidence="3" id="KW-1185">Reference proteome</keyword>
<feature type="transmembrane region" description="Helical" evidence="1">
    <location>
        <begin position="21"/>
        <end position="44"/>
    </location>
</feature>
<dbReference type="EMBL" id="AXNT01000077">
    <property type="protein sequence ID" value="KGM01895.1"/>
    <property type="molecule type" value="Genomic_DNA"/>
</dbReference>
<evidence type="ECO:0000313" key="3">
    <source>
        <dbReference type="Proteomes" id="UP000029833"/>
    </source>
</evidence>
<reference evidence="2 3" key="1">
    <citation type="submission" date="2013-10" db="EMBL/GenBank/DDBJ databases">
        <authorList>
            <person name="Wang G."/>
            <person name="Zhuang W."/>
        </authorList>
    </citation>
    <scope>NUCLEOTIDE SEQUENCE [LARGE SCALE GENOMIC DNA]</scope>
    <source>
        <strain evidence="2 3">DSM 20118</strain>
    </source>
</reference>
<organism evidence="2 3">
    <name type="scientific">Cellulomonas cellasea DSM 20118</name>
    <dbReference type="NCBI Taxonomy" id="1408250"/>
    <lineage>
        <taxon>Bacteria</taxon>
        <taxon>Bacillati</taxon>
        <taxon>Actinomycetota</taxon>
        <taxon>Actinomycetes</taxon>
        <taxon>Micrococcales</taxon>
        <taxon>Cellulomonadaceae</taxon>
        <taxon>Cellulomonas</taxon>
    </lineage>
</organism>
<name>A0A0A0B4Z1_9CELL</name>
<accession>A0A0A0B4Z1</accession>
<dbReference type="Proteomes" id="UP000029833">
    <property type="component" value="Unassembled WGS sequence"/>
</dbReference>
<dbReference type="RefSeq" id="WP_052104191.1">
    <property type="nucleotide sequence ID" value="NZ_AXNT01000077.1"/>
</dbReference>
<protein>
    <recommendedName>
        <fullName evidence="4">Pilus biosynthesis protein TadE</fullName>
    </recommendedName>
</protein>
<comment type="caution">
    <text evidence="2">The sequence shown here is derived from an EMBL/GenBank/DDBJ whole genome shotgun (WGS) entry which is preliminary data.</text>
</comment>
<keyword evidence="1" id="KW-1133">Transmembrane helix</keyword>